<dbReference type="AlphaFoldDB" id="A0A0R3QV70"/>
<sequence>MNWKCRFPSNSFHPDTNNGELKQIISETATECIDGPITSSTGRRRKTFRSGLFLSHTLNTVSPKSFR</sequence>
<evidence type="ECO:0000313" key="2">
    <source>
        <dbReference type="Proteomes" id="UP000280834"/>
    </source>
</evidence>
<reference evidence="3" key="1">
    <citation type="submission" date="2017-02" db="UniProtKB">
        <authorList>
            <consortium name="WormBaseParasite"/>
        </authorList>
    </citation>
    <scope>IDENTIFICATION</scope>
</reference>
<protein>
    <submittedName>
        <fullName evidence="1 3">Uncharacterized protein</fullName>
    </submittedName>
</protein>
<keyword evidence="2" id="KW-1185">Reference proteome</keyword>
<organism evidence="3">
    <name type="scientific">Brugia timori</name>
    <dbReference type="NCBI Taxonomy" id="42155"/>
    <lineage>
        <taxon>Eukaryota</taxon>
        <taxon>Metazoa</taxon>
        <taxon>Ecdysozoa</taxon>
        <taxon>Nematoda</taxon>
        <taxon>Chromadorea</taxon>
        <taxon>Rhabditida</taxon>
        <taxon>Spirurina</taxon>
        <taxon>Spiruromorpha</taxon>
        <taxon>Filarioidea</taxon>
        <taxon>Onchocercidae</taxon>
        <taxon>Brugia</taxon>
    </lineage>
</organism>
<dbReference type="WBParaSite" id="BTMF_0001162201-mRNA-1">
    <property type="protein sequence ID" value="BTMF_0001162201-mRNA-1"/>
    <property type="gene ID" value="BTMF_0001162201"/>
</dbReference>
<proteinExistence type="predicted"/>
<dbReference type="EMBL" id="UZAG01017074">
    <property type="protein sequence ID" value="VDO32676.1"/>
    <property type="molecule type" value="Genomic_DNA"/>
</dbReference>
<evidence type="ECO:0000313" key="1">
    <source>
        <dbReference type="EMBL" id="VDO32676.1"/>
    </source>
</evidence>
<evidence type="ECO:0000313" key="3">
    <source>
        <dbReference type="WBParaSite" id="BTMF_0001162201-mRNA-1"/>
    </source>
</evidence>
<reference evidence="1 2" key="2">
    <citation type="submission" date="2018-11" db="EMBL/GenBank/DDBJ databases">
        <authorList>
            <consortium name="Pathogen Informatics"/>
        </authorList>
    </citation>
    <scope>NUCLEOTIDE SEQUENCE [LARGE SCALE GENOMIC DNA]</scope>
</reference>
<name>A0A0R3QV70_9BILA</name>
<gene>
    <name evidence="1" type="ORF">BTMF_LOCUS9656</name>
</gene>
<accession>A0A0R3QV70</accession>
<dbReference type="Proteomes" id="UP000280834">
    <property type="component" value="Unassembled WGS sequence"/>
</dbReference>